<keyword evidence="10" id="KW-1185">Reference proteome</keyword>
<evidence type="ECO:0000256" key="3">
    <source>
        <dbReference type="ARBA" id="ARBA00022478"/>
    </source>
</evidence>
<comment type="function">
    <text evidence="7">DNA-dependent RNA polymerase which catalyzes the transcription of DNA into RNA using the four ribonucleoside triphosphates as substrates.</text>
</comment>
<organism evidence="9 10">
    <name type="scientific">Teratosphaeria nubilosa</name>
    <dbReference type="NCBI Taxonomy" id="161662"/>
    <lineage>
        <taxon>Eukaryota</taxon>
        <taxon>Fungi</taxon>
        <taxon>Dikarya</taxon>
        <taxon>Ascomycota</taxon>
        <taxon>Pezizomycotina</taxon>
        <taxon>Dothideomycetes</taxon>
        <taxon>Dothideomycetidae</taxon>
        <taxon>Mycosphaerellales</taxon>
        <taxon>Teratosphaeriaceae</taxon>
        <taxon>Teratosphaeria</taxon>
    </lineage>
</organism>
<keyword evidence="5 7" id="KW-0804">Transcription</keyword>
<proteinExistence type="inferred from homology"/>
<dbReference type="Gene3D" id="2.40.50.1060">
    <property type="match status" value="1"/>
</dbReference>
<keyword evidence="4" id="KW-0597">Phosphoprotein</keyword>
<name>A0A6G1LC72_9PEZI</name>
<evidence type="ECO:0000256" key="7">
    <source>
        <dbReference type="RuleBase" id="RU369086"/>
    </source>
</evidence>
<comment type="similarity">
    <text evidence="2">Belongs to the eukaryotic RPA43 RNA polymerase subunit family.</text>
</comment>
<gene>
    <name evidence="9" type="ORF">EJ03DRAFT_253270</name>
</gene>
<dbReference type="PANTHER" id="PTHR12709:SF5">
    <property type="entry name" value="DNA-DIRECTED RNA POLYMERASE I SUBUNIT RPA43"/>
    <property type="match status" value="1"/>
</dbReference>
<accession>A0A6G1LC72</accession>
<keyword evidence="6 7" id="KW-0539">Nucleus</keyword>
<reference evidence="9" key="1">
    <citation type="journal article" date="2020" name="Stud. Mycol.">
        <title>101 Dothideomycetes genomes: a test case for predicting lifestyles and emergence of pathogens.</title>
        <authorList>
            <person name="Haridas S."/>
            <person name="Albert R."/>
            <person name="Binder M."/>
            <person name="Bloem J."/>
            <person name="Labutti K."/>
            <person name="Salamov A."/>
            <person name="Andreopoulos B."/>
            <person name="Baker S."/>
            <person name="Barry K."/>
            <person name="Bills G."/>
            <person name="Bluhm B."/>
            <person name="Cannon C."/>
            <person name="Castanera R."/>
            <person name="Culley D."/>
            <person name="Daum C."/>
            <person name="Ezra D."/>
            <person name="Gonzalez J."/>
            <person name="Henrissat B."/>
            <person name="Kuo A."/>
            <person name="Liang C."/>
            <person name="Lipzen A."/>
            <person name="Lutzoni F."/>
            <person name="Magnuson J."/>
            <person name="Mondo S."/>
            <person name="Nolan M."/>
            <person name="Ohm R."/>
            <person name="Pangilinan J."/>
            <person name="Park H.-J."/>
            <person name="Ramirez L."/>
            <person name="Alfaro M."/>
            <person name="Sun H."/>
            <person name="Tritt A."/>
            <person name="Yoshinaga Y."/>
            <person name="Zwiers L.-H."/>
            <person name="Turgeon B."/>
            <person name="Goodwin S."/>
            <person name="Spatafora J."/>
            <person name="Crous P."/>
            <person name="Grigoriev I."/>
        </authorList>
    </citation>
    <scope>NUCLEOTIDE SEQUENCE</scope>
    <source>
        <strain evidence="9">CBS 116005</strain>
    </source>
</reference>
<keyword evidence="3 7" id="KW-0240">DNA-directed RNA polymerase</keyword>
<evidence type="ECO:0000313" key="10">
    <source>
        <dbReference type="Proteomes" id="UP000799436"/>
    </source>
</evidence>
<dbReference type="GO" id="GO:0006362">
    <property type="term" value="P:transcription elongation by RNA polymerase I"/>
    <property type="evidence" value="ECO:0007669"/>
    <property type="project" value="UniProtKB-ARBA"/>
</dbReference>
<dbReference type="OrthoDB" id="10250504at2759"/>
<dbReference type="FunFam" id="3.30.1490.120:FF:000004">
    <property type="entry name" value="RNA polymerase I subunit Rpa43"/>
    <property type="match status" value="1"/>
</dbReference>
<evidence type="ECO:0000256" key="6">
    <source>
        <dbReference type="ARBA" id="ARBA00023242"/>
    </source>
</evidence>
<dbReference type="AlphaFoldDB" id="A0A6G1LC72"/>
<dbReference type="GO" id="GO:0005736">
    <property type="term" value="C:RNA polymerase I complex"/>
    <property type="evidence" value="ECO:0007669"/>
    <property type="project" value="UniProtKB-ARBA"/>
</dbReference>
<feature type="domain" description="RPA43 OB" evidence="8">
    <location>
        <begin position="94"/>
        <end position="142"/>
    </location>
</feature>
<protein>
    <recommendedName>
        <fullName evidence="7">DNA-directed RNA polymerase subunit</fullName>
    </recommendedName>
</protein>
<dbReference type="PANTHER" id="PTHR12709">
    <property type="entry name" value="DNA-DIRECTED RNA POLYMERASE II, III"/>
    <property type="match status" value="1"/>
</dbReference>
<evidence type="ECO:0000256" key="2">
    <source>
        <dbReference type="ARBA" id="ARBA00005930"/>
    </source>
</evidence>
<dbReference type="InterPro" id="IPR036898">
    <property type="entry name" value="RNA_pol_Rpb7-like_N_sf"/>
</dbReference>
<dbReference type="InterPro" id="IPR045113">
    <property type="entry name" value="Rpb7-like"/>
</dbReference>
<dbReference type="Pfam" id="PF17875">
    <property type="entry name" value="RPA43_OB"/>
    <property type="match status" value="1"/>
</dbReference>
<evidence type="ECO:0000256" key="5">
    <source>
        <dbReference type="ARBA" id="ARBA00023163"/>
    </source>
</evidence>
<dbReference type="InterPro" id="IPR041178">
    <property type="entry name" value="RPA43_OB"/>
</dbReference>
<dbReference type="Proteomes" id="UP000799436">
    <property type="component" value="Unassembled WGS sequence"/>
</dbReference>
<comment type="subcellular location">
    <subcellularLocation>
        <location evidence="1">Nucleus</location>
        <location evidence="1">Nucleolus</location>
    </subcellularLocation>
</comment>
<feature type="non-terminal residue" evidence="9">
    <location>
        <position position="160"/>
    </location>
</feature>
<evidence type="ECO:0000256" key="4">
    <source>
        <dbReference type="ARBA" id="ARBA00022553"/>
    </source>
</evidence>
<feature type="non-terminal residue" evidence="9">
    <location>
        <position position="1"/>
    </location>
</feature>
<dbReference type="EMBL" id="ML995827">
    <property type="protein sequence ID" value="KAF2770230.1"/>
    <property type="molecule type" value="Genomic_DNA"/>
</dbReference>
<dbReference type="GO" id="GO:0006361">
    <property type="term" value="P:transcription initiation at RNA polymerase I promoter"/>
    <property type="evidence" value="ECO:0007669"/>
    <property type="project" value="UniProtKB-ARBA"/>
</dbReference>
<dbReference type="Gene3D" id="3.30.1490.120">
    <property type="entry name" value="RNA polymerase Rpb7-like, N-terminal domain"/>
    <property type="match status" value="1"/>
</dbReference>
<evidence type="ECO:0000256" key="1">
    <source>
        <dbReference type="ARBA" id="ARBA00004604"/>
    </source>
</evidence>
<sequence>TPFRQQTASFYLALSPCAQSFPVEGLCAEHLSPLLLTYFAPLNGVVISYSNPRLSEGPNDVHPSSSKKYVLAQSIDEYAVNFVWLTAEFTVFRPSRGTYLEGYVNLQNESLLGLVCYNYFNAGIDRTRLPKEWKWEGEGYWADGEGNKVEGRMVFKVKDF</sequence>
<evidence type="ECO:0000259" key="8">
    <source>
        <dbReference type="Pfam" id="PF17875"/>
    </source>
</evidence>
<evidence type="ECO:0000313" key="9">
    <source>
        <dbReference type="EMBL" id="KAF2770230.1"/>
    </source>
</evidence>